<feature type="transmembrane region" description="Helical" evidence="34">
    <location>
        <begin position="555"/>
        <end position="574"/>
    </location>
</feature>
<dbReference type="InterPro" id="IPR017903">
    <property type="entry name" value="COS_domain"/>
</dbReference>
<keyword evidence="39" id="KW-1185">Reference proteome</keyword>
<evidence type="ECO:0000256" key="7">
    <source>
        <dbReference type="ARBA" id="ARBA00022449"/>
    </source>
</evidence>
<accession>A0AA35KNT0</accession>
<proteinExistence type="inferred from homology"/>
<dbReference type="Gene3D" id="1.20.1510.10">
    <property type="entry name" value="Cation efflux protein transmembrane domain"/>
    <property type="match status" value="1"/>
</dbReference>
<feature type="transmembrane region" description="Helical" evidence="34">
    <location>
        <begin position="586"/>
        <end position="610"/>
    </location>
</feature>
<evidence type="ECO:0000256" key="1">
    <source>
        <dbReference type="ARBA" id="ARBA00004155"/>
    </source>
</evidence>
<evidence type="ECO:0000256" key="12">
    <source>
        <dbReference type="ARBA" id="ARBA00022753"/>
    </source>
</evidence>
<dbReference type="FunFam" id="3.30.40.10:FF:000014">
    <property type="entry name" value="probable E3 ubiquitin-protein ligase MID2"/>
    <property type="match status" value="1"/>
</dbReference>
<dbReference type="InterPro" id="IPR017907">
    <property type="entry name" value="Znf_RING_CS"/>
</dbReference>
<evidence type="ECO:0000256" key="32">
    <source>
        <dbReference type="SAM" id="Coils"/>
    </source>
</evidence>
<dbReference type="GO" id="GO:0010043">
    <property type="term" value="P:response to zinc ion"/>
    <property type="evidence" value="ECO:0007669"/>
    <property type="project" value="TreeGrafter"/>
</dbReference>
<dbReference type="InterPro" id="IPR000315">
    <property type="entry name" value="Znf_B-box"/>
</dbReference>
<feature type="compositionally biased region" description="Basic and acidic residues" evidence="33">
    <location>
        <begin position="344"/>
        <end position="358"/>
    </location>
</feature>
<dbReference type="FunFam" id="3.30.160.60:FF:000140">
    <property type="entry name" value="Tripartite motif containing 55"/>
    <property type="match status" value="1"/>
</dbReference>
<dbReference type="GO" id="GO:0010008">
    <property type="term" value="C:endosome membrane"/>
    <property type="evidence" value="ECO:0007669"/>
    <property type="project" value="UniProtKB-SubCell"/>
</dbReference>
<keyword evidence="7" id="KW-0050">Antiport</keyword>
<protein>
    <recommendedName>
        <fullName evidence="28">Proton-coupled zinc antiporter SLC30A2</fullName>
    </recommendedName>
    <alternativeName>
        <fullName evidence="30">Solute carrier family 30 member 2</fullName>
    </alternativeName>
    <alternativeName>
        <fullName evidence="29">Zinc transporter 2</fullName>
    </alternativeName>
</protein>
<dbReference type="Pfam" id="PF16916">
    <property type="entry name" value="ZT_dimer"/>
    <property type="match status" value="1"/>
</dbReference>
<evidence type="ECO:0000256" key="3">
    <source>
        <dbReference type="ARBA" id="ARBA00004448"/>
    </source>
</evidence>
<feature type="domain" description="RING-type" evidence="35">
    <location>
        <begin position="23"/>
        <end position="78"/>
    </location>
</feature>
<keyword evidence="23" id="KW-0968">Cytoplasmic vesicle</keyword>
<dbReference type="PANTHER" id="PTHR11562:SF51">
    <property type="entry name" value="PROTON-COUPLED ZINC ANTIPORTER SLC30A2"/>
    <property type="match status" value="1"/>
</dbReference>
<dbReference type="GO" id="GO:0005765">
    <property type="term" value="C:lysosomal membrane"/>
    <property type="evidence" value="ECO:0007669"/>
    <property type="project" value="UniProtKB-SubCell"/>
</dbReference>
<evidence type="ECO:0000256" key="34">
    <source>
        <dbReference type="SAM" id="Phobius"/>
    </source>
</evidence>
<evidence type="ECO:0000256" key="16">
    <source>
        <dbReference type="ARBA" id="ARBA00022906"/>
    </source>
</evidence>
<feature type="transmembrane region" description="Helical" evidence="34">
    <location>
        <begin position="518"/>
        <end position="535"/>
    </location>
</feature>
<dbReference type="NCBIfam" id="TIGR01297">
    <property type="entry name" value="CDF"/>
    <property type="match status" value="1"/>
</dbReference>
<dbReference type="PROSITE" id="PS51262">
    <property type="entry name" value="COS"/>
    <property type="match status" value="1"/>
</dbReference>
<dbReference type="GO" id="GO:0005886">
    <property type="term" value="C:plasma membrane"/>
    <property type="evidence" value="ECO:0007669"/>
    <property type="project" value="TreeGrafter"/>
</dbReference>
<dbReference type="GO" id="GO:0005743">
    <property type="term" value="C:mitochondrial inner membrane"/>
    <property type="evidence" value="ECO:0007669"/>
    <property type="project" value="UniProtKB-SubCell"/>
</dbReference>
<dbReference type="Proteomes" id="UP001178461">
    <property type="component" value="Chromosome 8"/>
</dbReference>
<dbReference type="SUPFAM" id="SSF57845">
    <property type="entry name" value="B-box zinc-binding domain"/>
    <property type="match status" value="1"/>
</dbReference>
<evidence type="ECO:0000256" key="24">
    <source>
        <dbReference type="ARBA" id="ARBA00048349"/>
    </source>
</evidence>
<dbReference type="EMBL" id="OX395133">
    <property type="protein sequence ID" value="CAI5781580.1"/>
    <property type="molecule type" value="Genomic_DNA"/>
</dbReference>
<evidence type="ECO:0000256" key="15">
    <source>
        <dbReference type="ARBA" id="ARBA00022833"/>
    </source>
</evidence>
<dbReference type="InterPro" id="IPR036837">
    <property type="entry name" value="Cation_efflux_CTD_sf"/>
</dbReference>
<dbReference type="PROSITE" id="PS50089">
    <property type="entry name" value="ZF_RING_2"/>
    <property type="match status" value="1"/>
</dbReference>
<evidence type="ECO:0000313" key="38">
    <source>
        <dbReference type="EMBL" id="CAI5781580.1"/>
    </source>
</evidence>
<keyword evidence="8" id="KW-0963">Cytoplasm</keyword>
<evidence type="ECO:0000256" key="18">
    <source>
        <dbReference type="ARBA" id="ARBA00023054"/>
    </source>
</evidence>
<feature type="transmembrane region" description="Helical" evidence="34">
    <location>
        <begin position="485"/>
        <end position="506"/>
    </location>
</feature>
<dbReference type="Gene3D" id="3.30.40.10">
    <property type="entry name" value="Zinc/RING finger domain, C3HC4 (zinc finger)"/>
    <property type="match status" value="1"/>
</dbReference>
<dbReference type="InterPro" id="IPR050681">
    <property type="entry name" value="CDF/SLC30A"/>
</dbReference>
<feature type="transmembrane region" description="Helical" evidence="34">
    <location>
        <begin position="662"/>
        <end position="683"/>
    </location>
</feature>
<dbReference type="Pfam" id="PF00643">
    <property type="entry name" value="zf-B_box"/>
    <property type="match status" value="1"/>
</dbReference>
<evidence type="ECO:0000256" key="17">
    <source>
        <dbReference type="ARBA" id="ARBA00022989"/>
    </source>
</evidence>
<evidence type="ECO:0000313" key="39">
    <source>
        <dbReference type="Proteomes" id="UP001178461"/>
    </source>
</evidence>
<dbReference type="SUPFAM" id="SSF160240">
    <property type="entry name" value="Cation efflux protein cytoplasmic domain-like"/>
    <property type="match status" value="1"/>
</dbReference>
<evidence type="ECO:0000256" key="31">
    <source>
        <dbReference type="PROSITE-ProRule" id="PRU00024"/>
    </source>
</evidence>
<evidence type="ECO:0000256" key="4">
    <source>
        <dbReference type="ARBA" id="ARBA00004496"/>
    </source>
</evidence>
<sequence length="785" mass="87017">MDYQSSIIRDSNPMENLEKQLICPICLEMFSKPVVILPCQHNLCRKCANDVFQAANPYWQTARGTTISGGRFRCPSCRHEVILDRHGVYGLQRNLLVENIIDIYKQEYTSRPLKKGNHPMCKEHEDEKINIYCLTCEVPTCSMCKVFGAHKDCEVAPLQSVFQGQKTELTNCISMLVAGNDRIQTIINQLEESCKATEENGRQVKQDLCEKFEALIATVEERRSWLLERISKAQEEKVGFMQNLIQQYKDQLEQSSKLVESAIQSMEEEAGAAFLMSAKQLIKTIIEASKGAQLEKIEPGFENMDYFTIDLENIAEALRSLDFEAEKEDEEVNEEEETEEGDPQDEKVDGPHKEKAVKDQSPSFSPCGALRTSRRRFHTGCCSPSRDKRQLPATPALAGGEAAEEGGARPERMEPGSGEKSQLLNGVEGRSYLGVVGKNFPNPMVGYVPDLSSFELGLNGNQHCHSSWASNSSYDAEKERARKKLYVASAICLVFMVGEVVGGYLAHSLAIMTDAAHLLTDFASMMISLFSLWMSSRPPTKTMNFGWHRAEILGALLSVLSIWVVTGVLVYLAVQRLISGEYEIEGNAMLITSGCAVAVNIIMGIVLHQAGHGHSHGNGHSHGSGPNTSVRAAFIHVVGDFLQSIGVLVAAYIIYFKPEYKYVDPICTFLFSILVLGTTLSILRDVVLVLMEATPKGVEFNDVKSILLSINGVKALHSLHIWALTVSQPVLSVHIAINKDADAQAVLKEASSRLQGAFNFHTTTIQIENYSEDMKDCRECQSPSD</sequence>
<dbReference type="SMART" id="SM00336">
    <property type="entry name" value="BBOX"/>
    <property type="match status" value="1"/>
</dbReference>
<dbReference type="InterPro" id="IPR002524">
    <property type="entry name" value="Cation_efflux"/>
</dbReference>
<keyword evidence="19" id="KW-0406">Ion transport</keyword>
<keyword evidence="12" id="KW-0967">Endosome</keyword>
<dbReference type="InterPro" id="IPR058533">
    <property type="entry name" value="Cation_efflux_TM"/>
</dbReference>
<keyword evidence="16" id="KW-0864">Zinc transport</keyword>
<evidence type="ECO:0000256" key="26">
    <source>
        <dbReference type="ARBA" id="ARBA00060459"/>
    </source>
</evidence>
<dbReference type="CDD" id="cd19831">
    <property type="entry name" value="Bbox2_MuRF1_C-II"/>
    <property type="match status" value="1"/>
</dbReference>
<dbReference type="GO" id="GO:0042589">
    <property type="term" value="C:zymogen granule membrane"/>
    <property type="evidence" value="ECO:0007669"/>
    <property type="project" value="UniProtKB-SubCell"/>
</dbReference>
<dbReference type="SUPFAM" id="SSF57850">
    <property type="entry name" value="RING/U-box"/>
    <property type="match status" value="1"/>
</dbReference>
<comment type="catalytic activity">
    <reaction evidence="24">
        <text>Zn(2+)(in) + 2 H(+)(out) = Zn(2+)(out) + 2 H(+)(in)</text>
        <dbReference type="Rhea" id="RHEA:72627"/>
        <dbReference type="ChEBI" id="CHEBI:15378"/>
        <dbReference type="ChEBI" id="CHEBI:29105"/>
    </reaction>
</comment>
<dbReference type="Gene3D" id="1.20.5.170">
    <property type="match status" value="1"/>
</dbReference>
<evidence type="ECO:0000259" key="36">
    <source>
        <dbReference type="PROSITE" id="PS50119"/>
    </source>
</evidence>
<feature type="compositionally biased region" description="Acidic residues" evidence="33">
    <location>
        <begin position="325"/>
        <end position="343"/>
    </location>
</feature>
<comment type="subcellular location">
    <subcellularLocation>
        <location evidence="4">Cytoplasm</location>
    </subcellularLocation>
    <subcellularLocation>
        <location evidence="2">Endosome membrane</location>
        <topology evidence="2">Multi-pass membrane protein</topology>
    </subcellularLocation>
    <subcellularLocation>
        <location evidence="1">Lysosome membrane</location>
        <topology evidence="1">Multi-pass membrane protein</topology>
    </subcellularLocation>
    <subcellularLocation>
        <location evidence="3">Mitochondrion inner membrane</location>
        <topology evidence="3">Multi-pass membrane protein</topology>
    </subcellularLocation>
    <subcellularLocation>
        <location evidence="26">Zymogen granule membrane</location>
        <topology evidence="26">Multi-pass membrane protein</topology>
    </subcellularLocation>
</comment>
<feature type="domain" description="B box-type" evidence="36">
    <location>
        <begin position="116"/>
        <end position="158"/>
    </location>
</feature>
<dbReference type="Pfam" id="PF01545">
    <property type="entry name" value="Cation_efflux"/>
    <property type="match status" value="1"/>
</dbReference>
<keyword evidence="18 32" id="KW-0175">Coiled coil</keyword>
<keyword evidence="10 34" id="KW-0812">Transmembrane</keyword>
<keyword evidence="15" id="KW-0862">Zinc</keyword>
<comment type="function">
    <text evidence="25">Electroneutral proton-coupled antiporter concentrating zinc ions into a variety of intracellular organelles including endosomes, zymogen granules and mitochondria. Thereby, plays a crucial role in cellular zinc homeostasis to confer upon cells protection against its potential cytotoxicity. Regulates the zinc concentration of milk, through the transport of zinc ions into secretory vesicles of mammary cells. By concentrating zinc ions into lysosomes participates to lysosomal-mediated cell death during early mammary gland involution.</text>
</comment>
<evidence type="ECO:0000256" key="20">
    <source>
        <dbReference type="ARBA" id="ARBA00023128"/>
    </source>
</evidence>
<dbReference type="InterPro" id="IPR001841">
    <property type="entry name" value="Znf_RING"/>
</dbReference>
<dbReference type="GO" id="GO:0062111">
    <property type="term" value="P:zinc ion import into organelle"/>
    <property type="evidence" value="ECO:0007669"/>
    <property type="project" value="UniProtKB-ARBA"/>
</dbReference>
<keyword evidence="11" id="KW-0479">Metal-binding</keyword>
<evidence type="ECO:0000256" key="28">
    <source>
        <dbReference type="ARBA" id="ARBA00070392"/>
    </source>
</evidence>
<evidence type="ECO:0000256" key="29">
    <source>
        <dbReference type="ARBA" id="ARBA00076850"/>
    </source>
</evidence>
<evidence type="ECO:0000256" key="6">
    <source>
        <dbReference type="ARBA" id="ARBA00022448"/>
    </source>
</evidence>
<evidence type="ECO:0000256" key="27">
    <source>
        <dbReference type="ARBA" id="ARBA00061875"/>
    </source>
</evidence>
<keyword evidence="6" id="KW-0813">Transport</keyword>
<keyword evidence="14" id="KW-0999">Mitochondrion inner membrane</keyword>
<dbReference type="GO" id="GO:0008270">
    <property type="term" value="F:zinc ion binding"/>
    <property type="evidence" value="ECO:0007669"/>
    <property type="project" value="UniProtKB-KW"/>
</dbReference>
<evidence type="ECO:0000256" key="8">
    <source>
        <dbReference type="ARBA" id="ARBA00022490"/>
    </source>
</evidence>
<evidence type="ECO:0000256" key="13">
    <source>
        <dbReference type="ARBA" id="ARBA00022771"/>
    </source>
</evidence>
<dbReference type="GO" id="GO:0015297">
    <property type="term" value="F:antiporter activity"/>
    <property type="evidence" value="ECO:0007669"/>
    <property type="project" value="UniProtKB-KW"/>
</dbReference>
<dbReference type="PANTHER" id="PTHR11562">
    <property type="entry name" value="CATION EFFLUX PROTEIN/ ZINC TRANSPORTER"/>
    <property type="match status" value="1"/>
</dbReference>
<organism evidence="38 39">
    <name type="scientific">Podarcis lilfordi</name>
    <name type="common">Lilford's wall lizard</name>
    <dbReference type="NCBI Taxonomy" id="74358"/>
    <lineage>
        <taxon>Eukaryota</taxon>
        <taxon>Metazoa</taxon>
        <taxon>Chordata</taxon>
        <taxon>Craniata</taxon>
        <taxon>Vertebrata</taxon>
        <taxon>Euteleostomi</taxon>
        <taxon>Lepidosauria</taxon>
        <taxon>Squamata</taxon>
        <taxon>Bifurcata</taxon>
        <taxon>Unidentata</taxon>
        <taxon>Episquamata</taxon>
        <taxon>Laterata</taxon>
        <taxon>Lacertibaenia</taxon>
        <taxon>Lacertidae</taxon>
        <taxon>Podarcis</taxon>
    </lineage>
</organism>
<dbReference type="Pfam" id="PF13445">
    <property type="entry name" value="zf-RING_UBOX"/>
    <property type="match status" value="1"/>
</dbReference>
<evidence type="ECO:0000256" key="30">
    <source>
        <dbReference type="ARBA" id="ARBA00077285"/>
    </source>
</evidence>
<dbReference type="FunFam" id="1.20.1510.10:FF:000011">
    <property type="entry name" value="zinc transporter 2 isoform X1"/>
    <property type="match status" value="1"/>
</dbReference>
<reference evidence="38" key="1">
    <citation type="submission" date="2022-12" db="EMBL/GenBank/DDBJ databases">
        <authorList>
            <person name="Alioto T."/>
            <person name="Alioto T."/>
            <person name="Gomez Garrido J."/>
        </authorList>
    </citation>
    <scope>NUCLEOTIDE SEQUENCE</scope>
</reference>
<name>A0AA35KNT0_9SAUR</name>
<comment type="similarity">
    <text evidence="5">Belongs to the cation diffusion facilitator (CDF) transporter (TC 2.A.4) family. SLC30A subfamily.</text>
</comment>
<keyword evidence="13 31" id="KW-0863">Zinc-finger</keyword>
<keyword evidence="9" id="KW-0597">Phosphoprotein</keyword>
<evidence type="ECO:0000256" key="11">
    <source>
        <dbReference type="ARBA" id="ARBA00022723"/>
    </source>
</evidence>
<evidence type="ECO:0000256" key="5">
    <source>
        <dbReference type="ARBA" id="ARBA00008873"/>
    </source>
</evidence>
<dbReference type="PROSITE" id="PS00518">
    <property type="entry name" value="ZF_RING_1"/>
    <property type="match status" value="1"/>
</dbReference>
<keyword evidence="17 34" id="KW-1133">Transmembrane helix</keyword>
<keyword evidence="21 34" id="KW-0472">Membrane</keyword>
<feature type="compositionally biased region" description="Low complexity" evidence="33">
    <location>
        <begin position="391"/>
        <end position="401"/>
    </location>
</feature>
<evidence type="ECO:0000256" key="25">
    <source>
        <dbReference type="ARBA" id="ARBA00053997"/>
    </source>
</evidence>
<feature type="domain" description="COS" evidence="37">
    <location>
        <begin position="266"/>
        <end position="324"/>
    </location>
</feature>
<dbReference type="SMART" id="SM00184">
    <property type="entry name" value="RING"/>
    <property type="match status" value="1"/>
</dbReference>
<evidence type="ECO:0000259" key="35">
    <source>
        <dbReference type="PROSITE" id="PS50089"/>
    </source>
</evidence>
<dbReference type="InterPro" id="IPR027370">
    <property type="entry name" value="Znf-RING_euk"/>
</dbReference>
<keyword evidence="22" id="KW-0458">Lysosome</keyword>
<keyword evidence="20" id="KW-0496">Mitochondrion</keyword>
<evidence type="ECO:0000256" key="10">
    <source>
        <dbReference type="ARBA" id="ARBA00022692"/>
    </source>
</evidence>
<evidence type="ECO:0000256" key="22">
    <source>
        <dbReference type="ARBA" id="ARBA00023228"/>
    </source>
</evidence>
<dbReference type="PROSITE" id="PS50119">
    <property type="entry name" value="ZF_BBOX"/>
    <property type="match status" value="1"/>
</dbReference>
<evidence type="ECO:0000256" key="19">
    <source>
        <dbReference type="ARBA" id="ARBA00023065"/>
    </source>
</evidence>
<evidence type="ECO:0000259" key="37">
    <source>
        <dbReference type="PROSITE" id="PS51262"/>
    </source>
</evidence>
<evidence type="ECO:0000256" key="23">
    <source>
        <dbReference type="ARBA" id="ARBA00023329"/>
    </source>
</evidence>
<dbReference type="AlphaFoldDB" id="A0AA35KNT0"/>
<feature type="region of interest" description="Disordered" evidence="33">
    <location>
        <begin position="324"/>
        <end position="423"/>
    </location>
</feature>
<dbReference type="SUPFAM" id="SSF161111">
    <property type="entry name" value="Cation efflux protein transmembrane domain-like"/>
    <property type="match status" value="1"/>
</dbReference>
<comment type="subunit">
    <text evidence="27">Homodimer. Interacts (via lysosomal targeting motif) with AP3D1; in AP-3-mediated transport to lysosomes. Interacts with TMEM163.</text>
</comment>
<dbReference type="GO" id="GO:0005385">
    <property type="term" value="F:zinc ion transmembrane transporter activity"/>
    <property type="evidence" value="ECO:0007669"/>
    <property type="project" value="TreeGrafter"/>
</dbReference>
<feature type="coiled-coil region" evidence="32">
    <location>
        <begin position="180"/>
        <end position="269"/>
    </location>
</feature>
<evidence type="ECO:0000256" key="21">
    <source>
        <dbReference type="ARBA" id="ARBA00023136"/>
    </source>
</evidence>
<evidence type="ECO:0000256" key="9">
    <source>
        <dbReference type="ARBA" id="ARBA00022553"/>
    </source>
</evidence>
<dbReference type="InterPro" id="IPR027469">
    <property type="entry name" value="Cation_efflux_TMD_sf"/>
</dbReference>
<dbReference type="InterPro" id="IPR013083">
    <property type="entry name" value="Znf_RING/FYVE/PHD"/>
</dbReference>
<feature type="transmembrane region" description="Helical" evidence="34">
    <location>
        <begin position="630"/>
        <end position="655"/>
    </location>
</feature>
<dbReference type="InterPro" id="IPR027470">
    <property type="entry name" value="Cation_efflux_CTD"/>
</dbReference>
<evidence type="ECO:0000256" key="2">
    <source>
        <dbReference type="ARBA" id="ARBA00004337"/>
    </source>
</evidence>
<evidence type="ECO:0000256" key="33">
    <source>
        <dbReference type="SAM" id="MobiDB-lite"/>
    </source>
</evidence>
<dbReference type="Gene3D" id="3.30.160.60">
    <property type="entry name" value="Classic Zinc Finger"/>
    <property type="match status" value="1"/>
</dbReference>
<evidence type="ECO:0000256" key="14">
    <source>
        <dbReference type="ARBA" id="ARBA00022792"/>
    </source>
</evidence>
<gene>
    <name evidence="38" type="ORF">PODLI_1B006214</name>
</gene>